<evidence type="ECO:0000313" key="14">
    <source>
        <dbReference type="Proteomes" id="UP000276634"/>
    </source>
</evidence>
<dbReference type="SUPFAM" id="SSF52540">
    <property type="entry name" value="P-loop containing nucleoside triphosphate hydrolases"/>
    <property type="match status" value="1"/>
</dbReference>
<dbReference type="Pfam" id="PF00625">
    <property type="entry name" value="Guanylate_kin"/>
    <property type="match status" value="1"/>
</dbReference>
<dbReference type="NCBIfam" id="TIGR03263">
    <property type="entry name" value="guanyl_kin"/>
    <property type="match status" value="1"/>
</dbReference>
<evidence type="ECO:0000313" key="13">
    <source>
        <dbReference type="EMBL" id="ROR34137.1"/>
    </source>
</evidence>
<feature type="domain" description="Guanylate kinase-like" evidence="12">
    <location>
        <begin position="5"/>
        <end position="183"/>
    </location>
</feature>
<dbReference type="SMART" id="SM00072">
    <property type="entry name" value="GuKc"/>
    <property type="match status" value="1"/>
</dbReference>
<dbReference type="EMBL" id="RJVI01000001">
    <property type="protein sequence ID" value="ROR34137.1"/>
    <property type="molecule type" value="Genomic_DNA"/>
</dbReference>
<evidence type="ECO:0000256" key="6">
    <source>
        <dbReference type="ARBA" id="ARBA00022679"/>
    </source>
</evidence>
<name>A0A3N1Y9R4_9GAMM</name>
<keyword evidence="7 11" id="KW-0547">Nucleotide-binding</keyword>
<dbReference type="Gene3D" id="3.30.63.10">
    <property type="entry name" value="Guanylate Kinase phosphate binding domain"/>
    <property type="match status" value="1"/>
</dbReference>
<dbReference type="CDD" id="cd00071">
    <property type="entry name" value="GMPK"/>
    <property type="match status" value="1"/>
</dbReference>
<dbReference type="GO" id="GO:0005829">
    <property type="term" value="C:cytosol"/>
    <property type="evidence" value="ECO:0007669"/>
    <property type="project" value="TreeGrafter"/>
</dbReference>
<dbReference type="InterPro" id="IPR020590">
    <property type="entry name" value="Guanylate_kinase_CS"/>
</dbReference>
<dbReference type="EC" id="2.7.4.8" evidence="3 11"/>
<sequence length="211" mass="22939">MSAAGTLFVVSAPSGAGKTSLVRALVERTEGLVLSVSHTTRPPRPGEVDGVHYHFVDEAAFLRMVEAGAFLEHAEVFGNRYGTARETVERELRAGRDVLLEIDWQGARQVRAAMPAAVGVFILPPSREELERRLRGRGQDSEEVIARRMAAAEAELSHYAEYDYLVVNDAFAQALDDLSAIVRCHRLRTARQRRALAGLLAGLVTGGASAC</sequence>
<evidence type="ECO:0000259" key="12">
    <source>
        <dbReference type="PROSITE" id="PS50052"/>
    </source>
</evidence>
<gene>
    <name evidence="11" type="primary">gmk</name>
    <name evidence="13" type="ORF">EDC57_0032</name>
</gene>
<feature type="binding site" evidence="11">
    <location>
        <begin position="12"/>
        <end position="19"/>
    </location>
    <ligand>
        <name>ATP</name>
        <dbReference type="ChEBI" id="CHEBI:30616"/>
    </ligand>
</feature>
<dbReference type="OrthoDB" id="9808150at2"/>
<dbReference type="GO" id="GO:0005524">
    <property type="term" value="F:ATP binding"/>
    <property type="evidence" value="ECO:0007669"/>
    <property type="project" value="UniProtKB-UniRule"/>
</dbReference>
<dbReference type="GO" id="GO:0004385">
    <property type="term" value="F:GMP kinase activity"/>
    <property type="evidence" value="ECO:0007669"/>
    <property type="project" value="UniProtKB-UniRule"/>
</dbReference>
<dbReference type="HAMAP" id="MF_00328">
    <property type="entry name" value="Guanylate_kinase"/>
    <property type="match status" value="1"/>
</dbReference>
<dbReference type="PROSITE" id="PS00856">
    <property type="entry name" value="GUANYLATE_KINASE_1"/>
    <property type="match status" value="1"/>
</dbReference>
<dbReference type="PANTHER" id="PTHR23117:SF13">
    <property type="entry name" value="GUANYLATE KINASE"/>
    <property type="match status" value="1"/>
</dbReference>
<dbReference type="Proteomes" id="UP000276634">
    <property type="component" value="Unassembled WGS sequence"/>
</dbReference>
<keyword evidence="8 11" id="KW-0418">Kinase</keyword>
<organism evidence="13 14">
    <name type="scientific">Inmirania thermothiophila</name>
    <dbReference type="NCBI Taxonomy" id="1750597"/>
    <lineage>
        <taxon>Bacteria</taxon>
        <taxon>Pseudomonadati</taxon>
        <taxon>Pseudomonadota</taxon>
        <taxon>Gammaproteobacteria</taxon>
        <taxon>Chromatiales</taxon>
        <taxon>Ectothiorhodospiraceae</taxon>
        <taxon>Inmirania</taxon>
    </lineage>
</organism>
<comment type="subcellular location">
    <subcellularLocation>
        <location evidence="1 11">Cytoplasm</location>
    </subcellularLocation>
</comment>
<comment type="caution">
    <text evidence="13">The sequence shown here is derived from an EMBL/GenBank/DDBJ whole genome shotgun (WGS) entry which is preliminary data.</text>
</comment>
<evidence type="ECO:0000256" key="1">
    <source>
        <dbReference type="ARBA" id="ARBA00004496"/>
    </source>
</evidence>
<evidence type="ECO:0000256" key="8">
    <source>
        <dbReference type="ARBA" id="ARBA00022777"/>
    </source>
</evidence>
<comment type="function">
    <text evidence="11">Essential for recycling GMP and indirectly, cGMP.</text>
</comment>
<dbReference type="FunFam" id="3.40.50.300:FF:000084">
    <property type="entry name" value="Guanylate kinase"/>
    <property type="match status" value="1"/>
</dbReference>
<dbReference type="RefSeq" id="WP_123399065.1">
    <property type="nucleotide sequence ID" value="NZ_RJVI01000001.1"/>
</dbReference>
<evidence type="ECO:0000256" key="4">
    <source>
        <dbReference type="ARBA" id="ARBA00016296"/>
    </source>
</evidence>
<dbReference type="PANTHER" id="PTHR23117">
    <property type="entry name" value="GUANYLATE KINASE-RELATED"/>
    <property type="match status" value="1"/>
</dbReference>
<evidence type="ECO:0000256" key="7">
    <source>
        <dbReference type="ARBA" id="ARBA00022741"/>
    </source>
</evidence>
<accession>A0A3N1Y9R4</accession>
<dbReference type="InterPro" id="IPR027417">
    <property type="entry name" value="P-loop_NTPase"/>
</dbReference>
<comment type="catalytic activity">
    <reaction evidence="11">
        <text>GMP + ATP = GDP + ADP</text>
        <dbReference type="Rhea" id="RHEA:20780"/>
        <dbReference type="ChEBI" id="CHEBI:30616"/>
        <dbReference type="ChEBI" id="CHEBI:58115"/>
        <dbReference type="ChEBI" id="CHEBI:58189"/>
        <dbReference type="ChEBI" id="CHEBI:456216"/>
        <dbReference type="EC" id="2.7.4.8"/>
    </reaction>
</comment>
<evidence type="ECO:0000256" key="5">
    <source>
        <dbReference type="ARBA" id="ARBA00022490"/>
    </source>
</evidence>
<dbReference type="Gene3D" id="3.40.50.300">
    <property type="entry name" value="P-loop containing nucleotide triphosphate hydrolases"/>
    <property type="match status" value="1"/>
</dbReference>
<evidence type="ECO:0000256" key="11">
    <source>
        <dbReference type="HAMAP-Rule" id="MF_00328"/>
    </source>
</evidence>
<comment type="similarity">
    <text evidence="2 11">Belongs to the guanylate kinase family.</text>
</comment>
<evidence type="ECO:0000256" key="10">
    <source>
        <dbReference type="ARBA" id="ARBA00030128"/>
    </source>
</evidence>
<evidence type="ECO:0000256" key="2">
    <source>
        <dbReference type="ARBA" id="ARBA00005790"/>
    </source>
</evidence>
<protein>
    <recommendedName>
        <fullName evidence="4 11">Guanylate kinase</fullName>
        <ecNumber evidence="3 11">2.7.4.8</ecNumber>
    </recommendedName>
    <alternativeName>
        <fullName evidence="10 11">GMP kinase</fullName>
    </alternativeName>
</protein>
<proteinExistence type="inferred from homology"/>
<keyword evidence="5 11" id="KW-0963">Cytoplasm</keyword>
<dbReference type="InterPro" id="IPR008144">
    <property type="entry name" value="Guanylate_kin-like_dom"/>
</dbReference>
<keyword evidence="9 11" id="KW-0067">ATP-binding</keyword>
<keyword evidence="6 11" id="KW-0808">Transferase</keyword>
<keyword evidence="14" id="KW-1185">Reference proteome</keyword>
<dbReference type="FunFam" id="3.30.63.10:FF:000002">
    <property type="entry name" value="Guanylate kinase 1"/>
    <property type="match status" value="1"/>
</dbReference>
<dbReference type="InterPro" id="IPR008145">
    <property type="entry name" value="GK/Ca_channel_bsu"/>
</dbReference>
<dbReference type="InterPro" id="IPR017665">
    <property type="entry name" value="Guanylate_kinase"/>
</dbReference>
<evidence type="ECO:0000256" key="3">
    <source>
        <dbReference type="ARBA" id="ARBA00012961"/>
    </source>
</evidence>
<dbReference type="AlphaFoldDB" id="A0A3N1Y9R4"/>
<dbReference type="PROSITE" id="PS50052">
    <property type="entry name" value="GUANYLATE_KINASE_2"/>
    <property type="match status" value="1"/>
</dbReference>
<evidence type="ECO:0000256" key="9">
    <source>
        <dbReference type="ARBA" id="ARBA00022840"/>
    </source>
</evidence>
<reference evidence="13 14" key="1">
    <citation type="submission" date="2018-11" db="EMBL/GenBank/DDBJ databases">
        <title>Genomic Encyclopedia of Type Strains, Phase IV (KMG-IV): sequencing the most valuable type-strain genomes for metagenomic binning, comparative biology and taxonomic classification.</title>
        <authorList>
            <person name="Goeker M."/>
        </authorList>
    </citation>
    <scope>NUCLEOTIDE SEQUENCE [LARGE SCALE GENOMIC DNA]</scope>
    <source>
        <strain evidence="13 14">DSM 100275</strain>
    </source>
</reference>